<name>A0A6C0HLQ3_9ZZZZ</name>
<organism evidence="1">
    <name type="scientific">viral metagenome</name>
    <dbReference type="NCBI Taxonomy" id="1070528"/>
    <lineage>
        <taxon>unclassified sequences</taxon>
        <taxon>metagenomes</taxon>
        <taxon>organismal metagenomes</taxon>
    </lineage>
</organism>
<reference evidence="1" key="1">
    <citation type="journal article" date="2020" name="Nature">
        <title>Giant virus diversity and host interactions through global metagenomics.</title>
        <authorList>
            <person name="Schulz F."/>
            <person name="Roux S."/>
            <person name="Paez-Espino D."/>
            <person name="Jungbluth S."/>
            <person name="Walsh D.A."/>
            <person name="Denef V.J."/>
            <person name="McMahon K.D."/>
            <person name="Konstantinidis K.T."/>
            <person name="Eloe-Fadrosh E.A."/>
            <person name="Kyrpides N.C."/>
            <person name="Woyke T."/>
        </authorList>
    </citation>
    <scope>NUCLEOTIDE SEQUENCE</scope>
    <source>
        <strain evidence="1">GVMAG-M-3300023184-135</strain>
    </source>
</reference>
<sequence length="154" mass="17206">MSVAVAVEYPDVGVNLLPQFMDAAALQASNDEKIGSVLMEGGAVGAEIWAYYEGADVYLEFRGWRSDGSTWGIVCSTEERIDKTLKTACLVGEDLGALVDHIRVTSITYSKVMPDQAITRDATLNQCMDFPDERWVDVRDQDQWYDVHIVVRRP</sequence>
<evidence type="ECO:0000313" key="1">
    <source>
        <dbReference type="EMBL" id="QHT81056.1"/>
    </source>
</evidence>
<accession>A0A6C0HLQ3</accession>
<protein>
    <submittedName>
        <fullName evidence="1">Uncharacterized protein</fullName>
    </submittedName>
</protein>
<dbReference type="AlphaFoldDB" id="A0A6C0HLQ3"/>
<proteinExistence type="predicted"/>
<dbReference type="EMBL" id="MN739976">
    <property type="protein sequence ID" value="QHT81056.1"/>
    <property type="molecule type" value="Genomic_DNA"/>
</dbReference>